<evidence type="ECO:0000256" key="3">
    <source>
        <dbReference type="ARBA" id="ARBA00022554"/>
    </source>
</evidence>
<name>A0A8H3UYD9_VENIN</name>
<feature type="domain" description="STAS" evidence="11">
    <location>
        <begin position="690"/>
        <end position="804"/>
    </location>
</feature>
<feature type="compositionally biased region" description="Polar residues" evidence="8">
    <location>
        <begin position="62"/>
        <end position="81"/>
    </location>
</feature>
<dbReference type="InterPro" id="IPR002645">
    <property type="entry name" value="STAS_dom"/>
</dbReference>
<keyword evidence="4 9" id="KW-0812">Transmembrane</keyword>
<feature type="transmembrane region" description="Helical" evidence="9">
    <location>
        <begin position="430"/>
        <end position="447"/>
    </location>
</feature>
<reference evidence="12 13" key="1">
    <citation type="submission" date="2019-07" db="EMBL/GenBank/DDBJ databases">
        <title>Venturia inaequalis Genome Resource.</title>
        <authorList>
            <person name="Lichtner F.J."/>
        </authorList>
    </citation>
    <scope>NUCLEOTIDE SEQUENCE [LARGE SCALE GENOMIC DNA]</scope>
    <source>
        <strain evidence="12 13">DMI_063113</strain>
    </source>
</reference>
<dbReference type="CDD" id="cd00038">
    <property type="entry name" value="CAP_ED"/>
    <property type="match status" value="1"/>
</dbReference>
<dbReference type="Pfam" id="PF00027">
    <property type="entry name" value="cNMP_binding"/>
    <property type="match status" value="1"/>
</dbReference>
<dbReference type="Pfam" id="PF01740">
    <property type="entry name" value="STAS"/>
    <property type="match status" value="1"/>
</dbReference>
<feature type="region of interest" description="Disordered" evidence="8">
    <location>
        <begin position="1"/>
        <end position="166"/>
    </location>
</feature>
<dbReference type="FunFam" id="3.30.750.24:FF:000012">
    <property type="entry name" value="Sulfate transporter family protein"/>
    <property type="match status" value="1"/>
</dbReference>
<feature type="transmembrane region" description="Helical" evidence="9">
    <location>
        <begin position="392"/>
        <end position="418"/>
    </location>
</feature>
<dbReference type="InterPro" id="IPR036513">
    <property type="entry name" value="STAS_dom_sf"/>
</dbReference>
<evidence type="ECO:0000313" key="13">
    <source>
        <dbReference type="Proteomes" id="UP000490939"/>
    </source>
</evidence>
<dbReference type="InterPro" id="IPR018490">
    <property type="entry name" value="cNMP-bd_dom_sf"/>
</dbReference>
<proteinExistence type="predicted"/>
<dbReference type="PROSITE" id="PS50801">
    <property type="entry name" value="STAS"/>
    <property type="match status" value="1"/>
</dbReference>
<dbReference type="InterPro" id="IPR014710">
    <property type="entry name" value="RmlC-like_jellyroll"/>
</dbReference>
<evidence type="ECO:0000256" key="2">
    <source>
        <dbReference type="ARBA" id="ARBA00022448"/>
    </source>
</evidence>
<feature type="transmembrane region" description="Helical" evidence="9">
    <location>
        <begin position="624"/>
        <end position="652"/>
    </location>
</feature>
<keyword evidence="6 9" id="KW-1133">Transmembrane helix</keyword>
<feature type="transmembrane region" description="Helical" evidence="9">
    <location>
        <begin position="527"/>
        <end position="548"/>
    </location>
</feature>
<feature type="compositionally biased region" description="Basic and acidic residues" evidence="8">
    <location>
        <begin position="84"/>
        <end position="107"/>
    </location>
</feature>
<comment type="subcellular location">
    <subcellularLocation>
        <location evidence="1">Vacuole membrane</location>
        <topology evidence="1">Multi-pass membrane protein</topology>
    </subcellularLocation>
</comment>
<feature type="transmembrane region" description="Helical" evidence="9">
    <location>
        <begin position="321"/>
        <end position="346"/>
    </location>
</feature>
<feature type="compositionally biased region" description="Polar residues" evidence="8">
    <location>
        <begin position="32"/>
        <end position="55"/>
    </location>
</feature>
<comment type="caution">
    <text evidence="12">The sequence shown here is derived from an EMBL/GenBank/DDBJ whole genome shotgun (WGS) entry which is preliminary data.</text>
</comment>
<gene>
    <name evidence="12" type="ORF">EG327_006993</name>
</gene>
<evidence type="ECO:0000256" key="8">
    <source>
        <dbReference type="SAM" id="MobiDB-lite"/>
    </source>
</evidence>
<feature type="compositionally biased region" description="Polar residues" evidence="8">
    <location>
        <begin position="155"/>
        <end position="166"/>
    </location>
</feature>
<dbReference type="AlphaFoldDB" id="A0A8H3UYD9"/>
<keyword evidence="3" id="KW-0926">Vacuole</keyword>
<dbReference type="PANTHER" id="PTHR43310:SF4">
    <property type="entry name" value="AFR304WP"/>
    <property type="match status" value="1"/>
</dbReference>
<keyword evidence="13" id="KW-1185">Reference proteome</keyword>
<evidence type="ECO:0008006" key="14">
    <source>
        <dbReference type="Google" id="ProtNLM"/>
    </source>
</evidence>
<dbReference type="SUPFAM" id="SSF52091">
    <property type="entry name" value="SpoIIaa-like"/>
    <property type="match status" value="1"/>
</dbReference>
<dbReference type="Proteomes" id="UP000490939">
    <property type="component" value="Unassembled WGS sequence"/>
</dbReference>
<feature type="domain" description="Cyclic nucleotide-binding" evidence="10">
    <location>
        <begin position="888"/>
        <end position="988"/>
    </location>
</feature>
<feature type="transmembrane region" description="Helical" evidence="9">
    <location>
        <begin position="491"/>
        <end position="515"/>
    </location>
</feature>
<dbReference type="InterPro" id="IPR011547">
    <property type="entry name" value="SLC26A/SulP_dom"/>
</dbReference>
<dbReference type="CDD" id="cd07042">
    <property type="entry name" value="STAS_SulP_like_sulfate_transporter"/>
    <property type="match status" value="1"/>
</dbReference>
<feature type="transmembrane region" description="Helical" evidence="9">
    <location>
        <begin position="459"/>
        <end position="479"/>
    </location>
</feature>
<evidence type="ECO:0000256" key="1">
    <source>
        <dbReference type="ARBA" id="ARBA00004128"/>
    </source>
</evidence>
<dbReference type="Pfam" id="PF00916">
    <property type="entry name" value="Sulfate_transp"/>
    <property type="match status" value="1"/>
</dbReference>
<dbReference type="InterPro" id="IPR000595">
    <property type="entry name" value="cNMP-bd_dom"/>
</dbReference>
<evidence type="ECO:0000259" key="10">
    <source>
        <dbReference type="PROSITE" id="PS50042"/>
    </source>
</evidence>
<dbReference type="PANTHER" id="PTHR43310">
    <property type="entry name" value="SULFATE TRANSPORTER YBAR-RELATED"/>
    <property type="match status" value="1"/>
</dbReference>
<sequence length="1023" mass="113085">MSGRFRKPGDAQSLQQRLPFSNADIEDEAMSSEPSSSLQTPQYASQGVREQTQELASWALGDSNSLRSGSPNPFHNASTSDSEFESRPRRYSDSSHGDGRRSMDSARPDMIQEVSEPQSPEDTGDTTEFKPSALSNLIRHGSPPNGKDSKLLGYGTNSRYSDSDQYSTPSVLIDDVSEDGVTERTTLLPTERFSGRPISRASKSPAGYGQKMEMQFKSHWAKLKYASRDVAKTLSHPRQWDMRKVSSVTMGALTAVFLGLLLNVLDALSYGMILFPLSEETFDKTGPDGISIFYIEVVPFFHKMAYIILDHVGRDGDPEVIMATVITSYALSSVLTGFIFLALSYWKLGDLVSFFPRSILLGCIGGVGVFLFLTGLEVSAGLDLTAGWTSKVLYGLVSGLTLPLWIIPLSLAILLMVIRHYLAHPSVMPAFFIAVVGIFFIVIAAIPKLHLQDLREHGWIFDAPAAGVPFWNFYTYYNFGIVNWTALSKTIPTMFALSFFGIIHVPINVPALGIAVQEDDVNINRELLGHGISNVLSGLVGSIQNYLVFANSRLFIQNGGNSRCAGLLLATATAGVWIAGPAMIGFIPKMVVGTLIFMLGIEMIQEALWDTFGKLHRLEWLTVFAITLVMGFHDFVVGIIVGIGLACLIFVVQTSRISAIRATYSGTVAESTVRRHPMQRKFLHAVGSQICVTKLAGFLFFGTIVAVEKKIRDLIEEDKFREQPIRYLILDFAHVTGVDFSAGEAFVRMHRILGDKQVEMVLSNVCISGETGKSLSMVGLLTDGEDDLPPPKLFENLNQALEMCENELLMVAFKNEDMVQRKGLSVTSMTIPRTTAPGSGFDAMFSSPRRTLIQQAATTTLNDADHSLPTRWQNFAQPLPLILQTFKDFSSKDLDFWNQVVPYFEKREYPAGRVLYSRGDDPDGFYLLEDGILRAEYQLEQGSFHESIVAGTTCGELPFFAETERSGTVVAEKDTVVWLLTRQQWAKLESEKRDVAMELLKIGLKLTSERMNTITSHVLVTAS</sequence>
<dbReference type="GO" id="GO:0000329">
    <property type="term" value="C:fungal-type vacuole membrane"/>
    <property type="evidence" value="ECO:0007669"/>
    <property type="project" value="UniProtKB-ARBA"/>
</dbReference>
<feature type="transmembrane region" description="Helical" evidence="9">
    <location>
        <begin position="682"/>
        <end position="707"/>
    </location>
</feature>
<dbReference type="Gene3D" id="2.60.120.10">
    <property type="entry name" value="Jelly Rolls"/>
    <property type="match status" value="1"/>
</dbReference>
<dbReference type="PROSITE" id="PS50042">
    <property type="entry name" value="CNMP_BINDING_3"/>
    <property type="match status" value="1"/>
</dbReference>
<evidence type="ECO:0000256" key="6">
    <source>
        <dbReference type="ARBA" id="ARBA00022989"/>
    </source>
</evidence>
<protein>
    <recommendedName>
        <fullName evidence="14">Sulfate transporter family protein</fullName>
    </recommendedName>
</protein>
<feature type="transmembrane region" description="Helical" evidence="9">
    <location>
        <begin position="560"/>
        <end position="579"/>
    </location>
</feature>
<dbReference type="Gene3D" id="3.30.750.24">
    <property type="entry name" value="STAS domain"/>
    <property type="match status" value="1"/>
</dbReference>
<feature type="transmembrane region" description="Helical" evidence="9">
    <location>
        <begin position="358"/>
        <end position="380"/>
    </location>
</feature>
<evidence type="ECO:0000256" key="4">
    <source>
        <dbReference type="ARBA" id="ARBA00022692"/>
    </source>
</evidence>
<evidence type="ECO:0000256" key="5">
    <source>
        <dbReference type="ARBA" id="ARBA00022970"/>
    </source>
</evidence>
<evidence type="ECO:0000259" key="11">
    <source>
        <dbReference type="PROSITE" id="PS50801"/>
    </source>
</evidence>
<evidence type="ECO:0000256" key="7">
    <source>
        <dbReference type="ARBA" id="ARBA00023136"/>
    </source>
</evidence>
<feature type="transmembrane region" description="Helical" evidence="9">
    <location>
        <begin position="248"/>
        <end position="270"/>
    </location>
</feature>
<dbReference type="EMBL" id="WNWR01000410">
    <property type="protein sequence ID" value="KAE9979592.1"/>
    <property type="molecule type" value="Genomic_DNA"/>
</dbReference>
<dbReference type="GO" id="GO:0034490">
    <property type="term" value="P:basic amino acid transmembrane import into vacuole"/>
    <property type="evidence" value="ECO:0007669"/>
    <property type="project" value="UniProtKB-ARBA"/>
</dbReference>
<dbReference type="SUPFAM" id="SSF51206">
    <property type="entry name" value="cAMP-binding domain-like"/>
    <property type="match status" value="1"/>
</dbReference>
<evidence type="ECO:0000313" key="12">
    <source>
        <dbReference type="EMBL" id="KAE9979592.1"/>
    </source>
</evidence>
<dbReference type="InterPro" id="IPR052706">
    <property type="entry name" value="Membrane-Transporter-like"/>
</dbReference>
<organism evidence="12 13">
    <name type="scientific">Venturia inaequalis</name>
    <name type="common">Apple scab fungus</name>
    <dbReference type="NCBI Taxonomy" id="5025"/>
    <lineage>
        <taxon>Eukaryota</taxon>
        <taxon>Fungi</taxon>
        <taxon>Dikarya</taxon>
        <taxon>Ascomycota</taxon>
        <taxon>Pezizomycotina</taxon>
        <taxon>Dothideomycetes</taxon>
        <taxon>Pleosporomycetidae</taxon>
        <taxon>Venturiales</taxon>
        <taxon>Venturiaceae</taxon>
        <taxon>Venturia</taxon>
    </lineage>
</organism>
<keyword evidence="5" id="KW-0029">Amino-acid transport</keyword>
<dbReference type="SMART" id="SM00100">
    <property type="entry name" value="cNMP"/>
    <property type="match status" value="1"/>
</dbReference>
<evidence type="ECO:0000256" key="9">
    <source>
        <dbReference type="SAM" id="Phobius"/>
    </source>
</evidence>
<keyword evidence="7 9" id="KW-0472">Membrane</keyword>
<accession>A0A8H3UYD9</accession>
<keyword evidence="2" id="KW-0813">Transport</keyword>